<organism evidence="1 2">
    <name type="scientific">Ramlibacter pinisoli</name>
    <dbReference type="NCBI Taxonomy" id="2682844"/>
    <lineage>
        <taxon>Bacteria</taxon>
        <taxon>Pseudomonadati</taxon>
        <taxon>Pseudomonadota</taxon>
        <taxon>Betaproteobacteria</taxon>
        <taxon>Burkholderiales</taxon>
        <taxon>Comamonadaceae</taxon>
        <taxon>Ramlibacter</taxon>
    </lineage>
</organism>
<protein>
    <submittedName>
        <fullName evidence="1">Decarboxylase</fullName>
    </submittedName>
</protein>
<sequence length="244" mass="26651">MAAYSPYGWRAKLGVIVPSTNTATEGEWRHMVPDGVSFHVGRALLTGATSQESYDIMARGTERAAEELATADLDLLVYCCTSGSFMVGRDALKNKLSGISRLPVTTTADAVLEAFARLGITRVGLATPYIDLVNRREVEFLDENGITVTTVMGLQLGSTVEERRLINRVPPEVVFRMARAVDSPQAQAIFLSCTALPTMEMLERIETALGKPVIASNPATLWHCLRRLGVHDKLTGHGRLFAEF</sequence>
<evidence type="ECO:0000313" key="2">
    <source>
        <dbReference type="Proteomes" id="UP000469385"/>
    </source>
</evidence>
<dbReference type="Pfam" id="PF17645">
    <property type="entry name" value="Amdase"/>
    <property type="match status" value="1"/>
</dbReference>
<accession>A0A6N8IV16</accession>
<name>A0A6N8IV16_9BURK</name>
<dbReference type="PIRSF" id="PIRSF015736">
    <property type="entry name" value="MI"/>
    <property type="match status" value="1"/>
</dbReference>
<dbReference type="InterPro" id="IPR026286">
    <property type="entry name" value="MaiA/AMDase"/>
</dbReference>
<dbReference type="PANTHER" id="PTHR40267">
    <property type="entry name" value="BLR3294 PROTEIN"/>
    <property type="match status" value="1"/>
</dbReference>
<dbReference type="EMBL" id="WSEL01000003">
    <property type="protein sequence ID" value="MVQ29980.1"/>
    <property type="molecule type" value="Genomic_DNA"/>
</dbReference>
<dbReference type="PANTHER" id="PTHR40267:SF1">
    <property type="entry name" value="BLR3294 PROTEIN"/>
    <property type="match status" value="1"/>
</dbReference>
<dbReference type="Proteomes" id="UP000469385">
    <property type="component" value="Unassembled WGS sequence"/>
</dbReference>
<proteinExistence type="predicted"/>
<reference evidence="1 2" key="1">
    <citation type="submission" date="2019-12" db="EMBL/GenBank/DDBJ databases">
        <authorList>
            <person name="Huq M.A."/>
        </authorList>
    </citation>
    <scope>NUCLEOTIDE SEQUENCE [LARGE SCALE GENOMIC DNA]</scope>
    <source>
        <strain evidence="1 2">MAH-25</strain>
    </source>
</reference>
<keyword evidence="2" id="KW-1185">Reference proteome</keyword>
<comment type="caution">
    <text evidence="1">The sequence shown here is derived from an EMBL/GenBank/DDBJ whole genome shotgun (WGS) entry which is preliminary data.</text>
</comment>
<dbReference type="AlphaFoldDB" id="A0A6N8IV16"/>
<dbReference type="Gene3D" id="3.40.50.12500">
    <property type="match status" value="1"/>
</dbReference>
<gene>
    <name evidence="1" type="ORF">GON04_11005</name>
</gene>
<evidence type="ECO:0000313" key="1">
    <source>
        <dbReference type="EMBL" id="MVQ29980.1"/>
    </source>
</evidence>
<dbReference type="InterPro" id="IPR053714">
    <property type="entry name" value="Iso_Racemase_Enz_sf"/>
</dbReference>